<dbReference type="EMBL" id="FUYE01000013">
    <property type="protein sequence ID" value="SKB02041.1"/>
    <property type="molecule type" value="Genomic_DNA"/>
</dbReference>
<sequence>MNSILQRTKLLPIFVMACVCRVGADEEPPLPTWDFPLRADQPQEAGRNFSNLLPEGSELESSSEFYLGMPGALKSPPLLLEDSEFSSNDLNLFLHGGLLNVPSAPSQATTTPTSHLALREIPEGMLAALKSGPRNEYFVDPQSLVTEVPAEDVRRLLEFHASEARIILYVVAMDHHQQVTDIRPFQEWMGRLRQDAQHEVCLALYPVGEPWRTRFLVTQAVSDHASLNGLTEMAEDCIEDALRVQDPDAQLQRFVVRLSTRLFWLEKGLPVLVSNSVDQEKTEVQEVGRAVPLPAPAADLGDFKSTLQSLNLPSQNVMGLGGVGLLAVMGLWMARKRARRKLPRKVVWMLPEVEVTPRLGGAFSGGAGAAVQYRRSRN</sequence>
<evidence type="ECO:0000313" key="3">
    <source>
        <dbReference type="Proteomes" id="UP000190774"/>
    </source>
</evidence>
<organism evidence="2 3">
    <name type="scientific">Prosthecobacter debontii</name>
    <dbReference type="NCBI Taxonomy" id="48467"/>
    <lineage>
        <taxon>Bacteria</taxon>
        <taxon>Pseudomonadati</taxon>
        <taxon>Verrucomicrobiota</taxon>
        <taxon>Verrucomicrobiia</taxon>
        <taxon>Verrucomicrobiales</taxon>
        <taxon>Verrucomicrobiaceae</taxon>
        <taxon>Prosthecobacter</taxon>
    </lineage>
</organism>
<dbReference type="Proteomes" id="UP000190774">
    <property type="component" value="Unassembled WGS sequence"/>
</dbReference>
<feature type="transmembrane region" description="Helical" evidence="1">
    <location>
        <begin position="317"/>
        <end position="334"/>
    </location>
</feature>
<proteinExistence type="predicted"/>
<reference evidence="3" key="1">
    <citation type="submission" date="2017-02" db="EMBL/GenBank/DDBJ databases">
        <authorList>
            <person name="Varghese N."/>
            <person name="Submissions S."/>
        </authorList>
    </citation>
    <scope>NUCLEOTIDE SEQUENCE [LARGE SCALE GENOMIC DNA]</scope>
    <source>
        <strain evidence="3">ATCC 700200</strain>
    </source>
</reference>
<dbReference type="STRING" id="48467.SAMN02745166_03519"/>
<keyword evidence="1" id="KW-0472">Membrane</keyword>
<evidence type="ECO:0000313" key="2">
    <source>
        <dbReference type="EMBL" id="SKB02041.1"/>
    </source>
</evidence>
<dbReference type="AlphaFoldDB" id="A0A1T4YL98"/>
<dbReference type="RefSeq" id="WP_078814707.1">
    <property type="nucleotide sequence ID" value="NZ_FUYE01000013.1"/>
</dbReference>
<evidence type="ECO:0000256" key="1">
    <source>
        <dbReference type="SAM" id="Phobius"/>
    </source>
</evidence>
<keyword evidence="3" id="KW-1185">Reference proteome</keyword>
<accession>A0A1T4YL98</accession>
<name>A0A1T4YL98_9BACT</name>
<protein>
    <submittedName>
        <fullName evidence="2">Uncharacterized protein</fullName>
    </submittedName>
</protein>
<gene>
    <name evidence="2" type="ORF">SAMN02745166_03519</name>
</gene>
<keyword evidence="1" id="KW-0812">Transmembrane</keyword>
<keyword evidence="1" id="KW-1133">Transmembrane helix</keyword>
<dbReference type="OrthoDB" id="191581at2"/>